<dbReference type="EMBL" id="FOUU01000001">
    <property type="protein sequence ID" value="SFM39766.1"/>
    <property type="molecule type" value="Genomic_DNA"/>
</dbReference>
<gene>
    <name evidence="1" type="ORF">SAMN05660836_00053</name>
</gene>
<evidence type="ECO:0000313" key="1">
    <source>
        <dbReference type="EMBL" id="SFM39766.1"/>
    </source>
</evidence>
<protein>
    <submittedName>
        <fullName evidence="1">Uncharacterized protein</fullName>
    </submittedName>
</protein>
<proteinExistence type="predicted"/>
<dbReference type="STRING" id="39841.SAMN05660836_00053"/>
<keyword evidence="2" id="KW-1185">Reference proteome</keyword>
<name>A0A1I4QJ24_9BACT</name>
<evidence type="ECO:0000313" key="2">
    <source>
        <dbReference type="Proteomes" id="UP000199611"/>
    </source>
</evidence>
<accession>A0A1I4QJ24</accession>
<dbReference type="Proteomes" id="UP000199611">
    <property type="component" value="Unassembled WGS sequence"/>
</dbReference>
<organism evidence="1 2">
    <name type="scientific">Thermodesulforhabdus norvegica</name>
    <dbReference type="NCBI Taxonomy" id="39841"/>
    <lineage>
        <taxon>Bacteria</taxon>
        <taxon>Pseudomonadati</taxon>
        <taxon>Thermodesulfobacteriota</taxon>
        <taxon>Syntrophobacteria</taxon>
        <taxon>Syntrophobacterales</taxon>
        <taxon>Thermodesulforhabdaceae</taxon>
        <taxon>Thermodesulforhabdus</taxon>
    </lineage>
</organism>
<dbReference type="AlphaFoldDB" id="A0A1I4QJ24"/>
<reference evidence="1 2" key="1">
    <citation type="submission" date="2016-10" db="EMBL/GenBank/DDBJ databases">
        <authorList>
            <person name="de Groot N.N."/>
        </authorList>
    </citation>
    <scope>NUCLEOTIDE SEQUENCE [LARGE SCALE GENOMIC DNA]</scope>
    <source>
        <strain evidence="1 2">DSM 9990</strain>
    </source>
</reference>
<sequence length="59" mass="6585">MTAVIFYVSGVHNGFSIFAKLKNKGKEGEDCAEFNRIAFPSPKAGFFTISFTTLLIFFQ</sequence>